<evidence type="ECO:0000256" key="1">
    <source>
        <dbReference type="SAM" id="MobiDB-lite"/>
    </source>
</evidence>
<evidence type="ECO:0000313" key="3">
    <source>
        <dbReference type="Proteomes" id="UP000035331"/>
    </source>
</evidence>
<dbReference type="Proteomes" id="UP000035331">
    <property type="component" value="Chromosome"/>
</dbReference>
<organism evidence="2 3">
    <name type="scientific">Methanosarcina barkeri CM1</name>
    <dbReference type="NCBI Taxonomy" id="796385"/>
    <lineage>
        <taxon>Archaea</taxon>
        <taxon>Methanobacteriati</taxon>
        <taxon>Methanobacteriota</taxon>
        <taxon>Stenosarchaea group</taxon>
        <taxon>Methanomicrobia</taxon>
        <taxon>Methanosarcinales</taxon>
        <taxon>Methanosarcinaceae</taxon>
        <taxon>Methanosarcina</taxon>
    </lineage>
</organism>
<accession>A0A0G3CH30</accession>
<name>A0A0G3CH30_METBA</name>
<feature type="region of interest" description="Disordered" evidence="1">
    <location>
        <begin position="63"/>
        <end position="87"/>
    </location>
</feature>
<sequence>MPVTLPACSRGHWILRQEILRICGDTLLKKIMAKGNGIALETVKTLVTINILIKILEFKNKTGSGMSSYRERNIKGSSKKKSVRKVV</sequence>
<dbReference type="EMBL" id="CP008746">
    <property type="protein sequence ID" value="AKJ38412.1"/>
    <property type="molecule type" value="Genomic_DNA"/>
</dbReference>
<reference evidence="3" key="1">
    <citation type="submission" date="2014-06" db="EMBL/GenBank/DDBJ databases">
        <title>The complete genome sequence of Methanosarcina barkeri CM1.</title>
        <authorList>
            <consortium name="Pastoral Greenhouse Gas Research Consortium"/>
            <person name="Lambie S.C."/>
            <person name="Leahy S.C."/>
            <person name="Kelly W.J."/>
            <person name="Li D."/>
            <person name="Reilly K."/>
            <person name="Attwood G.T."/>
            <person name="Altermann E."/>
        </authorList>
    </citation>
    <scope>NUCLEOTIDE SEQUENCE [LARGE SCALE GENOMIC DNA]</scope>
    <source>
        <strain evidence="3">CM1</strain>
    </source>
</reference>
<gene>
    <name evidence="2" type="ORF">MCM1_1362</name>
</gene>
<proteinExistence type="predicted"/>
<reference evidence="2 3" key="2">
    <citation type="journal article" date="2015" name="Stand. Genomic Sci.">
        <title>The complete genome sequence of the rumen methanogen Methanosarcina barkeri CM1.</title>
        <authorList>
            <person name="Lambie S.C."/>
            <person name="Kelly W.J."/>
            <person name="Leahy S.C."/>
            <person name="Li D."/>
            <person name="Reilly K."/>
            <person name="McAllister T.A."/>
            <person name="Valle E.R."/>
            <person name="Attwood G.T."/>
            <person name="Altermann E."/>
        </authorList>
    </citation>
    <scope>NUCLEOTIDE SEQUENCE [LARGE SCALE GENOMIC DNA]</scope>
    <source>
        <strain evidence="2 3">CM1</strain>
    </source>
</reference>
<protein>
    <submittedName>
        <fullName evidence="2">Uncharacterized protein</fullName>
    </submittedName>
</protein>
<feature type="compositionally biased region" description="Basic residues" evidence="1">
    <location>
        <begin position="77"/>
        <end position="87"/>
    </location>
</feature>
<dbReference type="PATRIC" id="fig|796385.3.peg.1712"/>
<evidence type="ECO:0000313" key="2">
    <source>
        <dbReference type="EMBL" id="AKJ38412.1"/>
    </source>
</evidence>
<dbReference type="AlphaFoldDB" id="A0A0G3CH30"/>